<dbReference type="PANTHER" id="PTHR11908:SF132">
    <property type="entry name" value="ALDEHYDE OXIDASE 1-RELATED"/>
    <property type="match status" value="1"/>
</dbReference>
<feature type="region of interest" description="Disordered" evidence="3">
    <location>
        <begin position="1"/>
        <end position="24"/>
    </location>
</feature>
<keyword evidence="1" id="KW-0500">Molybdenum</keyword>
<dbReference type="InterPro" id="IPR046867">
    <property type="entry name" value="AldOxase/xan_DH_MoCoBD2"/>
</dbReference>
<dbReference type="RefSeq" id="WP_408153196.1">
    <property type="nucleotide sequence ID" value="NZ_JAQQCL010000008.1"/>
</dbReference>
<dbReference type="SMART" id="SM01008">
    <property type="entry name" value="Ald_Xan_dh_C"/>
    <property type="match status" value="1"/>
</dbReference>
<reference evidence="5 6" key="1">
    <citation type="journal article" date="2024" name="Chem. Sci.">
        <title>Discovery of megapolipeptins by genome mining of a Burkholderiales bacteria collection.</title>
        <authorList>
            <person name="Paulo B.S."/>
            <person name="Recchia M.J.J."/>
            <person name="Lee S."/>
            <person name="Fergusson C.H."/>
            <person name="Romanowski S.B."/>
            <person name="Hernandez A."/>
            <person name="Krull N."/>
            <person name="Liu D.Y."/>
            <person name="Cavanagh H."/>
            <person name="Bos A."/>
            <person name="Gray C.A."/>
            <person name="Murphy B.T."/>
            <person name="Linington R.G."/>
            <person name="Eustaquio A.S."/>
        </authorList>
    </citation>
    <scope>NUCLEOTIDE SEQUENCE [LARGE SCALE GENOMIC DNA]</scope>
    <source>
        <strain evidence="5 6">RL17-350-BIC-E</strain>
    </source>
</reference>
<dbReference type="InterPro" id="IPR008274">
    <property type="entry name" value="AldOxase/xan_DH_MoCoBD1"/>
</dbReference>
<dbReference type="InterPro" id="IPR016208">
    <property type="entry name" value="Ald_Oxase/xanthine_DH-like"/>
</dbReference>
<evidence type="ECO:0000259" key="4">
    <source>
        <dbReference type="SMART" id="SM01008"/>
    </source>
</evidence>
<dbReference type="PANTHER" id="PTHR11908">
    <property type="entry name" value="XANTHINE DEHYDROGENASE"/>
    <property type="match status" value="1"/>
</dbReference>
<evidence type="ECO:0000313" key="6">
    <source>
        <dbReference type="Proteomes" id="UP001629392"/>
    </source>
</evidence>
<sequence>MKRAATTKSPERPQGIGASLPRKEDDRFMHGRGEYVGNIRMVGMVDVAFVRSPIAHGHIVGIEKPAGLEKFVYTLADLDGVKPIVANSGLPGFKPSEQPVLARGKVRQVGETIAMCVAATRAAAEDIAAQVFVDFEELPAVVDMLDARRDGSALVHEEWGDNVFLETFVDAKPDVDLDAIRRDAPIKVHRKLRTARQSMAPMEGRGVVAHWDRRLSQLIVHTSAQMPHITRTGLAHCLGLDEGQVRVIAPDVGGGFGYKGILLPEEVCCGWLAMHLDKPVRWIEDRREQLTANANCREHDYDITAYATRDGRLLAVDCEASVDSGAYSSYPFSACLEAAQVGSILPGPYKMDRYRCRTWSVTTNKPPILPYRGVARTGVCYAIESVMDAIAVEAGLEPYEVRLRNLVEPHEMPYDNITNKHFDSGDYPQAVRRAIAAIDLPAVRARQQRGEPDGRRLGFGMAVFCEQGAHGTSVYHGWGIPMVPGYEPAVIRLTPDGILEVRAGVHSHGQGMETTLAQIAHEVLGIDTERVRIVLGDTGVTPYSTGTWGSRSIVMAGGALGQAAKELKQRLLKIGAWLLKEPLDAVRWENGAVCGAVCGADARRTIAEIAHTWYLAPQLLPPDVDPRGLEVSTSYQAKRDTGTFSYACHAVVVAVDTQLGKTDILDYVIVEDGGVLINPMVVDGQVYGGAAQGIGTALYEAMPYSDDGQPLASTLADYLLPGATEVPAIRIEHMETPAPYTEFGQKGIGESGAIGSPAAIANAVNDALRPLGVQVDQLPIAPRVIVDAMRAATQVRATKEMPA</sequence>
<dbReference type="Gene3D" id="3.90.1170.50">
    <property type="entry name" value="Aldehyde oxidase/xanthine dehydrogenase, a/b hammerhead"/>
    <property type="match status" value="1"/>
</dbReference>
<dbReference type="InterPro" id="IPR036856">
    <property type="entry name" value="Ald_Oxase/Xan_DH_a/b_sf"/>
</dbReference>
<organism evidence="5 6">
    <name type="scientific">Paraburkholderia strydomiana</name>
    <dbReference type="NCBI Taxonomy" id="1245417"/>
    <lineage>
        <taxon>Bacteria</taxon>
        <taxon>Pseudomonadati</taxon>
        <taxon>Pseudomonadota</taxon>
        <taxon>Betaproteobacteria</taxon>
        <taxon>Burkholderiales</taxon>
        <taxon>Burkholderiaceae</taxon>
        <taxon>Paraburkholderia</taxon>
    </lineage>
</organism>
<dbReference type="Pfam" id="PF02738">
    <property type="entry name" value="MoCoBD_1"/>
    <property type="match status" value="1"/>
</dbReference>
<evidence type="ECO:0000256" key="3">
    <source>
        <dbReference type="SAM" id="MobiDB-lite"/>
    </source>
</evidence>
<dbReference type="SUPFAM" id="SSF54665">
    <property type="entry name" value="CO dehydrogenase molybdoprotein N-domain-like"/>
    <property type="match status" value="1"/>
</dbReference>
<dbReference type="InterPro" id="IPR000674">
    <property type="entry name" value="Ald_Oxase/Xan_DH_a/b"/>
</dbReference>
<keyword evidence="2" id="KW-0560">Oxidoreductase</keyword>
<dbReference type="SUPFAM" id="SSF56003">
    <property type="entry name" value="Molybdenum cofactor-binding domain"/>
    <property type="match status" value="1"/>
</dbReference>
<evidence type="ECO:0000256" key="1">
    <source>
        <dbReference type="ARBA" id="ARBA00022505"/>
    </source>
</evidence>
<dbReference type="Pfam" id="PF01315">
    <property type="entry name" value="Ald_Xan_dh_C"/>
    <property type="match status" value="1"/>
</dbReference>
<dbReference type="Pfam" id="PF20256">
    <property type="entry name" value="MoCoBD_2"/>
    <property type="match status" value="1"/>
</dbReference>
<comment type="caution">
    <text evidence="5">The sequence shown here is derived from an EMBL/GenBank/DDBJ whole genome shotgun (WGS) entry which is preliminary data.</text>
</comment>
<accession>A0ABW9ED09</accession>
<evidence type="ECO:0000313" key="5">
    <source>
        <dbReference type="EMBL" id="MFM0717217.1"/>
    </source>
</evidence>
<gene>
    <name evidence="5" type="ORF">PQQ73_12845</name>
</gene>
<name>A0ABW9ED09_9BURK</name>
<dbReference type="EMBL" id="JAQQCL010000008">
    <property type="protein sequence ID" value="MFM0717217.1"/>
    <property type="molecule type" value="Genomic_DNA"/>
</dbReference>
<evidence type="ECO:0000256" key="2">
    <source>
        <dbReference type="ARBA" id="ARBA00023002"/>
    </source>
</evidence>
<dbReference type="Proteomes" id="UP001629392">
    <property type="component" value="Unassembled WGS sequence"/>
</dbReference>
<feature type="domain" description="Aldehyde oxidase/xanthine dehydrogenase a/b hammerhead" evidence="4">
    <location>
        <begin position="30"/>
        <end position="139"/>
    </location>
</feature>
<protein>
    <submittedName>
        <fullName evidence="5">Xanthine dehydrogenase family protein molybdopterin-binding subunit</fullName>
    </submittedName>
</protein>
<proteinExistence type="predicted"/>
<keyword evidence="6" id="KW-1185">Reference proteome</keyword>
<dbReference type="Gene3D" id="3.30.365.10">
    <property type="entry name" value="Aldehyde oxidase/xanthine dehydrogenase, molybdopterin binding domain"/>
    <property type="match status" value="4"/>
</dbReference>
<dbReference type="InterPro" id="IPR037165">
    <property type="entry name" value="AldOxase/xan_DH_Mopterin-bd_sf"/>
</dbReference>